<name>A0A099D4B3_9ACTN</name>
<accession>A0A099D4B3</accession>
<dbReference type="AlphaFoldDB" id="A0A099D4B3"/>
<dbReference type="EMBL" id="CP022752">
    <property type="protein sequence ID" value="ASU79492.1"/>
    <property type="molecule type" value="Genomic_DNA"/>
</dbReference>
<gene>
    <name evidence="2" type="ORF">CDG81_15765</name>
    <name evidence="3" type="ORF">IL38_13995</name>
</gene>
<reference evidence="2 5" key="2">
    <citation type="submission" date="2017-08" db="EMBL/GenBank/DDBJ databases">
        <title>The complete genome sequence of moderately halophilic actinomycete Actinopolyspora erythraea YIM 90600, the producer of novel erythromycin, novel actinopolysporins A-C and tubercidin.</title>
        <authorList>
            <person name="Yin M."/>
            <person name="Tang S."/>
        </authorList>
    </citation>
    <scope>NUCLEOTIDE SEQUENCE [LARGE SCALE GENOMIC DNA]</scope>
    <source>
        <strain evidence="2 5">YIM 90600</strain>
    </source>
</reference>
<keyword evidence="4" id="KW-1185">Reference proteome</keyword>
<evidence type="ECO:0000256" key="1">
    <source>
        <dbReference type="SAM" id="MobiDB-lite"/>
    </source>
</evidence>
<sequence>MACFDERRALPTPTTMPRTARDGTPGIGAHHVAPFRRSPERGGTRALPSEIGPPYVPPAGAAAEPGAPRSAAVLPAPRHFVVSAIGVPHRPHGATSSFEPAEDSR</sequence>
<evidence type="ECO:0000313" key="5">
    <source>
        <dbReference type="Proteomes" id="UP000215043"/>
    </source>
</evidence>
<feature type="region of interest" description="Disordered" evidence="1">
    <location>
        <begin position="1"/>
        <end position="68"/>
    </location>
</feature>
<organism evidence="2 5">
    <name type="scientific">Actinopolyspora erythraea</name>
    <dbReference type="NCBI Taxonomy" id="414996"/>
    <lineage>
        <taxon>Bacteria</taxon>
        <taxon>Bacillati</taxon>
        <taxon>Actinomycetota</taxon>
        <taxon>Actinomycetes</taxon>
        <taxon>Actinopolysporales</taxon>
        <taxon>Actinopolysporaceae</taxon>
        <taxon>Actinopolyspora</taxon>
    </lineage>
</organism>
<proteinExistence type="predicted"/>
<reference evidence="3 4" key="1">
    <citation type="journal article" date="2014" name="PLoS ONE">
        <title>Identification and Characterization of a New Erythromycin Biosynthetic Gene Cluster in Actinopolyspora erythraea YIM90600, a Novel Erythronolide-Producing Halophilic Actinomycete Isolated from Salt Field.</title>
        <authorList>
            <person name="Chen D."/>
            <person name="Feng J."/>
            <person name="Huang L."/>
            <person name="Zhang Q."/>
            <person name="Wu J."/>
            <person name="Zhu X."/>
            <person name="Duan Y."/>
            <person name="Xu Z."/>
        </authorList>
    </citation>
    <scope>NUCLEOTIDE SEQUENCE [LARGE SCALE GENOMIC DNA]</scope>
    <source>
        <strain evidence="3 4">YIM90600</strain>
    </source>
</reference>
<protein>
    <submittedName>
        <fullName evidence="2">Uncharacterized protein</fullName>
    </submittedName>
</protein>
<feature type="compositionally biased region" description="Low complexity" evidence="1">
    <location>
        <begin position="58"/>
        <end position="68"/>
    </location>
</feature>
<feature type="region of interest" description="Disordered" evidence="1">
    <location>
        <begin position="86"/>
        <end position="105"/>
    </location>
</feature>
<evidence type="ECO:0000313" key="2">
    <source>
        <dbReference type="EMBL" id="ASU79492.1"/>
    </source>
</evidence>
<dbReference type="EMBL" id="JPMV01000025">
    <property type="protein sequence ID" value="KGI80879.1"/>
    <property type="molecule type" value="Genomic_DNA"/>
</dbReference>
<dbReference type="Proteomes" id="UP000029737">
    <property type="component" value="Unassembled WGS sequence"/>
</dbReference>
<dbReference type="HOGENOM" id="CLU_2230671_0_0_11"/>
<dbReference type="KEGG" id="aey:CDG81_15765"/>
<evidence type="ECO:0000313" key="4">
    <source>
        <dbReference type="Proteomes" id="UP000029737"/>
    </source>
</evidence>
<dbReference type="Proteomes" id="UP000215043">
    <property type="component" value="Chromosome"/>
</dbReference>
<evidence type="ECO:0000313" key="3">
    <source>
        <dbReference type="EMBL" id="KGI80879.1"/>
    </source>
</evidence>